<dbReference type="Gene3D" id="1.20.120.450">
    <property type="entry name" value="dinb family like domain"/>
    <property type="match status" value="1"/>
</dbReference>
<dbReference type="GO" id="GO:0046872">
    <property type="term" value="F:metal ion binding"/>
    <property type="evidence" value="ECO:0007669"/>
    <property type="project" value="UniProtKB-KW"/>
</dbReference>
<dbReference type="EMBL" id="PGTN01000939">
    <property type="protein sequence ID" value="PJF45592.1"/>
    <property type="molecule type" value="Genomic_DNA"/>
</dbReference>
<proteinExistence type="inferred from homology"/>
<accession>A0A2M8Q716</accession>
<feature type="binding site" evidence="3">
    <location>
        <position position="52"/>
    </location>
    <ligand>
        <name>a divalent metal cation</name>
        <dbReference type="ChEBI" id="CHEBI:60240"/>
    </ligand>
</feature>
<evidence type="ECO:0000313" key="4">
    <source>
        <dbReference type="EMBL" id="PJF45592.1"/>
    </source>
</evidence>
<name>A0A2M8Q716_9CHLR</name>
<protein>
    <recommendedName>
        <fullName evidence="6">Damage-inducible protein DinB</fullName>
    </recommendedName>
</protein>
<comment type="caution">
    <text evidence="4">The sequence shown here is derived from an EMBL/GenBank/DDBJ whole genome shotgun (WGS) entry which is preliminary data.</text>
</comment>
<gene>
    <name evidence="4" type="ORF">CUN48_18105</name>
</gene>
<keyword evidence="2 3" id="KW-0479">Metal-binding</keyword>
<dbReference type="Proteomes" id="UP000230790">
    <property type="component" value="Unassembled WGS sequence"/>
</dbReference>
<evidence type="ECO:0000256" key="2">
    <source>
        <dbReference type="ARBA" id="ARBA00022723"/>
    </source>
</evidence>
<organism evidence="4 5">
    <name type="scientific">Candidatus Thermofonsia Clade 3 bacterium</name>
    <dbReference type="NCBI Taxonomy" id="2364212"/>
    <lineage>
        <taxon>Bacteria</taxon>
        <taxon>Bacillati</taxon>
        <taxon>Chloroflexota</taxon>
        <taxon>Candidatus Thermofontia</taxon>
        <taxon>Candidatus Thermofonsia Clade 3</taxon>
    </lineage>
</organism>
<evidence type="ECO:0008006" key="6">
    <source>
        <dbReference type="Google" id="ProtNLM"/>
    </source>
</evidence>
<comment type="similarity">
    <text evidence="1">Belongs to the DinB family.</text>
</comment>
<evidence type="ECO:0000256" key="3">
    <source>
        <dbReference type="PIRSR" id="PIRSR607837-1"/>
    </source>
</evidence>
<evidence type="ECO:0000313" key="5">
    <source>
        <dbReference type="Proteomes" id="UP000230790"/>
    </source>
</evidence>
<reference evidence="4 5" key="1">
    <citation type="submission" date="2017-11" db="EMBL/GenBank/DDBJ databases">
        <title>Evolution of Phototrophy in the Chloroflexi Phylum Driven by Horizontal Gene Transfer.</title>
        <authorList>
            <person name="Ward L.M."/>
            <person name="Hemp J."/>
            <person name="Shih P.M."/>
            <person name="Mcglynn S.E."/>
            <person name="Fischer W."/>
        </authorList>
    </citation>
    <scope>NUCLEOTIDE SEQUENCE [LARGE SCALE GENOMIC DNA]</scope>
    <source>
        <strain evidence="4">JP3_7</strain>
    </source>
</reference>
<dbReference type="SUPFAM" id="SSF109854">
    <property type="entry name" value="DinB/YfiT-like putative metalloenzymes"/>
    <property type="match status" value="1"/>
</dbReference>
<feature type="non-terminal residue" evidence="4">
    <location>
        <position position="64"/>
    </location>
</feature>
<dbReference type="InterPro" id="IPR007837">
    <property type="entry name" value="DinB"/>
</dbReference>
<dbReference type="InterPro" id="IPR034660">
    <property type="entry name" value="DinB/YfiT-like"/>
</dbReference>
<dbReference type="Pfam" id="PF05163">
    <property type="entry name" value="DinB"/>
    <property type="match status" value="1"/>
</dbReference>
<dbReference type="AlphaFoldDB" id="A0A2M8Q716"/>
<evidence type="ECO:0000256" key="1">
    <source>
        <dbReference type="ARBA" id="ARBA00008635"/>
    </source>
</evidence>
<sequence>MEFQPEPTLVELIRYNNWANTQIIAVCQRLDAGQLDATAPGTYGSIYDTLGHMIRAEADYIGRI</sequence>